<dbReference type="PANTHER" id="PTHR36435:SF1">
    <property type="entry name" value="CAAX AMINO TERMINAL PROTEASE FAMILY PROTEIN"/>
    <property type="match status" value="1"/>
</dbReference>
<feature type="transmembrane region" description="Helical" evidence="2">
    <location>
        <begin position="267"/>
        <end position="297"/>
    </location>
</feature>
<dbReference type="RefSeq" id="WP_090505430.1">
    <property type="nucleotide sequence ID" value="NZ_FNWL01000001.1"/>
</dbReference>
<keyword evidence="4" id="KW-0378">Hydrolase</keyword>
<evidence type="ECO:0000256" key="2">
    <source>
        <dbReference type="SAM" id="Phobius"/>
    </source>
</evidence>
<proteinExistence type="predicted"/>
<feature type="compositionally biased region" description="Polar residues" evidence="1">
    <location>
        <begin position="51"/>
        <end position="83"/>
    </location>
</feature>
<keyword evidence="5" id="KW-1185">Reference proteome</keyword>
<keyword evidence="2" id="KW-0812">Transmembrane</keyword>
<accession>A0A1H6FNP0</accession>
<dbReference type="GO" id="GO:0080120">
    <property type="term" value="P:CAAX-box protein maturation"/>
    <property type="evidence" value="ECO:0007669"/>
    <property type="project" value="UniProtKB-ARBA"/>
</dbReference>
<evidence type="ECO:0000259" key="3">
    <source>
        <dbReference type="Pfam" id="PF02517"/>
    </source>
</evidence>
<sequence length="318" mass="33361">MTAWATFAGITGVVLVVLLVLSQLTQDAFEGSDSDSDPDSNSNSDSDSDTRQSTVSDRTEAIQTPADSPTPGNLPPSETSSLEADSDASPPGENERPSSHTDAESASGEPAQVDPRSLSTMALLANVAFSQGLFALVLLGAVIYTGIPADALGIEFSWRYLEQGLLLGTVFGIGLYVANEVAAALATRFGFDHDEELRELLGPDSVTEWGVLLVVVLPIIAIFEELLFRAAMIGAMEAGFGVSPWLLAIVSSVAFAVGHGIQGSVGIVVTGALGFVLAAIFVVTGSFLVVVVAHYLINAFEFVVHEGFELEWARILEG</sequence>
<evidence type="ECO:0000256" key="1">
    <source>
        <dbReference type="SAM" id="MobiDB-lite"/>
    </source>
</evidence>
<keyword evidence="2" id="KW-0472">Membrane</keyword>
<feature type="transmembrane region" description="Helical" evidence="2">
    <location>
        <begin position="209"/>
        <end position="228"/>
    </location>
</feature>
<name>A0A1H6FNP0_9EURY</name>
<keyword evidence="4" id="KW-0645">Protease</keyword>
<evidence type="ECO:0000313" key="5">
    <source>
        <dbReference type="Proteomes" id="UP000199112"/>
    </source>
</evidence>
<dbReference type="OrthoDB" id="214851at2157"/>
<dbReference type="Proteomes" id="UP000199112">
    <property type="component" value="Unassembled WGS sequence"/>
</dbReference>
<keyword evidence="2" id="KW-1133">Transmembrane helix</keyword>
<gene>
    <name evidence="4" type="ORF">SAMN04487967_0836</name>
</gene>
<feature type="compositionally biased region" description="Basic and acidic residues" evidence="1">
    <location>
        <begin position="93"/>
        <end position="103"/>
    </location>
</feature>
<feature type="transmembrane region" description="Helical" evidence="2">
    <location>
        <begin position="123"/>
        <end position="144"/>
    </location>
</feature>
<feature type="region of interest" description="Disordered" evidence="1">
    <location>
        <begin position="28"/>
        <end position="114"/>
    </location>
</feature>
<dbReference type="Pfam" id="PF02517">
    <property type="entry name" value="Rce1-like"/>
    <property type="match status" value="1"/>
</dbReference>
<evidence type="ECO:0000313" key="4">
    <source>
        <dbReference type="EMBL" id="SEH12496.1"/>
    </source>
</evidence>
<dbReference type="GO" id="GO:0006508">
    <property type="term" value="P:proteolysis"/>
    <property type="evidence" value="ECO:0007669"/>
    <property type="project" value="UniProtKB-KW"/>
</dbReference>
<dbReference type="InterPro" id="IPR003675">
    <property type="entry name" value="Rce1/LyrA-like_dom"/>
</dbReference>
<dbReference type="InterPro" id="IPR052710">
    <property type="entry name" value="CAAX_protease"/>
</dbReference>
<dbReference type="PANTHER" id="PTHR36435">
    <property type="entry name" value="SLR1288 PROTEIN"/>
    <property type="match status" value="1"/>
</dbReference>
<organism evidence="4 5">
    <name type="scientific">Natronorubrum sediminis</name>
    <dbReference type="NCBI Taxonomy" id="640943"/>
    <lineage>
        <taxon>Archaea</taxon>
        <taxon>Methanobacteriati</taxon>
        <taxon>Methanobacteriota</taxon>
        <taxon>Stenosarchaea group</taxon>
        <taxon>Halobacteria</taxon>
        <taxon>Halobacteriales</taxon>
        <taxon>Natrialbaceae</taxon>
        <taxon>Natronorubrum</taxon>
    </lineage>
</organism>
<reference evidence="5" key="1">
    <citation type="submission" date="2016-10" db="EMBL/GenBank/DDBJ databases">
        <authorList>
            <person name="Varghese N."/>
            <person name="Submissions S."/>
        </authorList>
    </citation>
    <scope>NUCLEOTIDE SEQUENCE [LARGE SCALE GENOMIC DNA]</scope>
    <source>
        <strain evidence="5">CGMCC 1.8981</strain>
    </source>
</reference>
<dbReference type="EMBL" id="FNWL01000001">
    <property type="protein sequence ID" value="SEH12496.1"/>
    <property type="molecule type" value="Genomic_DNA"/>
</dbReference>
<dbReference type="AlphaFoldDB" id="A0A1H6FNP0"/>
<feature type="domain" description="CAAX prenyl protease 2/Lysostaphin resistance protein A-like" evidence="3">
    <location>
        <begin position="211"/>
        <end position="300"/>
    </location>
</feature>
<protein>
    <submittedName>
        <fullName evidence="4">Membrane protease YdiL, CAAX protease family</fullName>
    </submittedName>
</protein>
<dbReference type="GO" id="GO:0004175">
    <property type="term" value="F:endopeptidase activity"/>
    <property type="evidence" value="ECO:0007669"/>
    <property type="project" value="UniProtKB-ARBA"/>
</dbReference>
<feature type="transmembrane region" description="Helical" evidence="2">
    <location>
        <begin position="240"/>
        <end position="261"/>
    </location>
</feature>
<feature type="transmembrane region" description="Helical" evidence="2">
    <location>
        <begin position="165"/>
        <end position="189"/>
    </location>
</feature>